<dbReference type="AlphaFoldDB" id="A0A8C8YN76"/>
<sequence length="79" mass="8759">MVVFAEGHAELQTALRPSLGISTMAEDIKTKIKNHRTAPFYSHFLGQNQTRNCCKNYLDFHYCAKAMPLGLQACAAMPG</sequence>
<name>A0A8C8YN76_PROSS</name>
<accession>A0A8C8YN76</accession>
<protein>
    <submittedName>
        <fullName evidence="3">Uncharacterized protein</fullName>
    </submittedName>
</protein>
<reference evidence="3" key="1">
    <citation type="submission" date="2025-08" db="UniProtKB">
        <authorList>
            <consortium name="Ensembl"/>
        </authorList>
    </citation>
    <scope>IDENTIFICATION</scope>
</reference>
<comment type="subcellular location">
    <subcellularLocation>
        <location evidence="1">Mitochondrion</location>
    </subcellularLocation>
</comment>
<dbReference type="InterPro" id="IPR036549">
    <property type="entry name" value="CX6/COA6-like_sf"/>
</dbReference>
<evidence type="ECO:0000313" key="3">
    <source>
        <dbReference type="Ensembl" id="ENSPSMP00000005083.1"/>
    </source>
</evidence>
<keyword evidence="4" id="KW-1185">Reference proteome</keyword>
<dbReference type="GO" id="GO:0045277">
    <property type="term" value="C:respiratory chain complex IV"/>
    <property type="evidence" value="ECO:0007669"/>
    <property type="project" value="InterPro"/>
</dbReference>
<evidence type="ECO:0000256" key="1">
    <source>
        <dbReference type="ARBA" id="ARBA00004173"/>
    </source>
</evidence>
<dbReference type="SUPFAM" id="SSF47694">
    <property type="entry name" value="Cytochrome c oxidase subunit h"/>
    <property type="match status" value="1"/>
</dbReference>
<evidence type="ECO:0000256" key="2">
    <source>
        <dbReference type="ARBA" id="ARBA00023128"/>
    </source>
</evidence>
<dbReference type="GeneTree" id="ENSGT01140000282898"/>
<dbReference type="GO" id="GO:0005739">
    <property type="term" value="C:mitochondrion"/>
    <property type="evidence" value="ECO:0007669"/>
    <property type="project" value="UniProtKB-SubCell"/>
</dbReference>
<organism evidence="3 4">
    <name type="scientific">Prolemur simus</name>
    <name type="common">Greater bamboo lemur</name>
    <name type="synonym">Hapalemur simus</name>
    <dbReference type="NCBI Taxonomy" id="1328070"/>
    <lineage>
        <taxon>Eukaryota</taxon>
        <taxon>Metazoa</taxon>
        <taxon>Chordata</taxon>
        <taxon>Craniata</taxon>
        <taxon>Vertebrata</taxon>
        <taxon>Euteleostomi</taxon>
        <taxon>Mammalia</taxon>
        <taxon>Eutheria</taxon>
        <taxon>Euarchontoglires</taxon>
        <taxon>Primates</taxon>
        <taxon>Strepsirrhini</taxon>
        <taxon>Lemuriformes</taxon>
        <taxon>Lemuridae</taxon>
        <taxon>Prolemur</taxon>
    </lineage>
</organism>
<dbReference type="PANTHER" id="PTHR11387">
    <property type="entry name" value="CYTOCHROME C OXIDASE SUBUNIT 6B"/>
    <property type="match status" value="1"/>
</dbReference>
<evidence type="ECO:0000313" key="4">
    <source>
        <dbReference type="Proteomes" id="UP000694414"/>
    </source>
</evidence>
<keyword evidence="2" id="KW-0496">Mitochondrion</keyword>
<dbReference type="Ensembl" id="ENSPSMT00000006092.1">
    <property type="protein sequence ID" value="ENSPSMP00000005083.1"/>
    <property type="gene ID" value="ENSPSMG00000003956.1"/>
</dbReference>
<dbReference type="InterPro" id="IPR003213">
    <property type="entry name" value="Cyt_c_oxidase_su6B"/>
</dbReference>
<dbReference type="Gene3D" id="1.10.10.140">
    <property type="entry name" value="Cytochrome c oxidase, subunit VIb"/>
    <property type="match status" value="1"/>
</dbReference>
<reference evidence="3" key="2">
    <citation type="submission" date="2025-09" db="UniProtKB">
        <authorList>
            <consortium name="Ensembl"/>
        </authorList>
    </citation>
    <scope>IDENTIFICATION</scope>
</reference>
<dbReference type="Proteomes" id="UP000694414">
    <property type="component" value="Unplaced"/>
</dbReference>
<proteinExistence type="predicted"/>